<feature type="region of interest" description="Disordered" evidence="1">
    <location>
        <begin position="259"/>
        <end position="331"/>
    </location>
</feature>
<organism evidence="3 4">
    <name type="scientific">Pseudomonas fluorescens</name>
    <dbReference type="NCBI Taxonomy" id="294"/>
    <lineage>
        <taxon>Bacteria</taxon>
        <taxon>Pseudomonadati</taxon>
        <taxon>Pseudomonadota</taxon>
        <taxon>Gammaproteobacteria</taxon>
        <taxon>Pseudomonadales</taxon>
        <taxon>Pseudomonadaceae</taxon>
        <taxon>Pseudomonas</taxon>
    </lineage>
</organism>
<evidence type="ECO:0000259" key="2">
    <source>
        <dbReference type="PROSITE" id="PS50234"/>
    </source>
</evidence>
<dbReference type="SMART" id="SM00327">
    <property type="entry name" value="VWA"/>
    <property type="match status" value="1"/>
</dbReference>
<dbReference type="InterPro" id="IPR036465">
    <property type="entry name" value="vWFA_dom_sf"/>
</dbReference>
<dbReference type="Proteomes" id="UP000326557">
    <property type="component" value="Unassembled WGS sequence"/>
</dbReference>
<feature type="domain" description="VWFA" evidence="2">
    <location>
        <begin position="483"/>
        <end position="633"/>
    </location>
</feature>
<evidence type="ECO:0000256" key="1">
    <source>
        <dbReference type="SAM" id="MobiDB-lite"/>
    </source>
</evidence>
<dbReference type="EMBL" id="CABVHP010000002">
    <property type="protein sequence ID" value="VVN80521.1"/>
    <property type="molecule type" value="Genomic_DNA"/>
</dbReference>
<reference evidence="3 4" key="1">
    <citation type="submission" date="2019-09" db="EMBL/GenBank/DDBJ databases">
        <authorList>
            <person name="Chandra G."/>
            <person name="Truman W A."/>
        </authorList>
    </citation>
    <scope>NUCLEOTIDE SEQUENCE [LARGE SCALE GENOMIC DNA]</scope>
    <source>
        <strain evidence="3">PS704</strain>
    </source>
</reference>
<gene>
    <name evidence="3" type="ORF">PS704_01067</name>
</gene>
<dbReference type="CDD" id="cd01454">
    <property type="entry name" value="vWA_norD_type"/>
    <property type="match status" value="1"/>
</dbReference>
<protein>
    <recommendedName>
        <fullName evidence="2">VWFA domain-containing protein</fullName>
    </recommendedName>
</protein>
<dbReference type="PANTHER" id="PTHR41248">
    <property type="entry name" value="NORD PROTEIN"/>
    <property type="match status" value="1"/>
</dbReference>
<dbReference type="PROSITE" id="PS50234">
    <property type="entry name" value="VWFA"/>
    <property type="match status" value="1"/>
</dbReference>
<dbReference type="OrthoDB" id="9758211at2"/>
<dbReference type="SUPFAM" id="SSF53300">
    <property type="entry name" value="vWA-like"/>
    <property type="match status" value="1"/>
</dbReference>
<accession>A0A5E7AZQ4</accession>
<dbReference type="PANTHER" id="PTHR41248:SF1">
    <property type="entry name" value="NORD PROTEIN"/>
    <property type="match status" value="1"/>
</dbReference>
<evidence type="ECO:0000313" key="3">
    <source>
        <dbReference type="EMBL" id="VVN80521.1"/>
    </source>
</evidence>
<evidence type="ECO:0000313" key="4">
    <source>
        <dbReference type="Proteomes" id="UP000326557"/>
    </source>
</evidence>
<dbReference type="InterPro" id="IPR051928">
    <property type="entry name" value="NorD/CobT"/>
</dbReference>
<dbReference type="Pfam" id="PF00092">
    <property type="entry name" value="VWA"/>
    <property type="match status" value="1"/>
</dbReference>
<sequence>MAEAEDVITDVARHATVYAQALWRRHLAPSDTAKIVTLGDVAQHLDLLIQAVFNTHYSLRIAQPPSPPTFLKKLLLRNEKPCGQSAVPATDGVSIWLPAHLGSNEGPLTLERYRTLALQQAMRARRGSASALSALDNPMQRGIYRLLEAWAADADLMRLLPGLAPSVRALRQHALETRPPLHAFSKQRQPLENFLRLLLGSEVGVPLEGLPIPTETSDSLQLSETLAQGLLCAEASHGLGAHLLFLDAWTGDLREPLAGRKLSPLPGEIDTSDALPRSARLTRQPTAREACADEDDEQEQGLWMVQPAEPLEKAEDPMGMQRPTDRDTDTSAADFAESLSELNEARLVVTAGRPKEVLLSDDPPRSRVQHGAQDLANHAISYPEWDYRRQVYRDPGATLQLCPAREGPQQWVERTLDTHRPVLDAIRRQFESLRAQRVRLRKQWDGDEIDLEAYIDACAEARAGLSMPQALYQTQRRGRRDMAIILLIDVSGSTDSWLSCHRRIIDVEREALLLVCLALESLGEPYSVLAFSGEGPQRVTIRTLKAFDECYSSEVGRRIAALEPERYTRAGAAIRHASTLLMREAATHRLLLLLSDGKPNDIDQYEGRYGVEDMRQAVTEAKLQGIHPFCLTIDRQAANYLPAVFGLRQYALLSRPELLPSALLEWIKRLVMA</sequence>
<dbReference type="AlphaFoldDB" id="A0A5E7AZQ4"/>
<dbReference type="Gene3D" id="3.40.50.410">
    <property type="entry name" value="von Willebrand factor, type A domain"/>
    <property type="match status" value="1"/>
</dbReference>
<dbReference type="InterPro" id="IPR002035">
    <property type="entry name" value="VWF_A"/>
</dbReference>
<proteinExistence type="predicted"/>
<dbReference type="RefSeq" id="WP_150636916.1">
    <property type="nucleotide sequence ID" value="NZ_CABVHP010000002.1"/>
</dbReference>
<name>A0A5E7AZQ4_PSEFL</name>